<feature type="domain" description="Amidase" evidence="4">
    <location>
        <begin position="33"/>
        <end position="447"/>
    </location>
</feature>
<dbReference type="PANTHER" id="PTHR11895:SF7">
    <property type="entry name" value="GLUTAMYL-TRNA(GLN) AMIDOTRANSFERASE SUBUNIT A, MITOCHONDRIAL"/>
    <property type="match status" value="1"/>
</dbReference>
<evidence type="ECO:0000256" key="2">
    <source>
        <dbReference type="ARBA" id="ARBA00009199"/>
    </source>
</evidence>
<name>A0A7X6RJ71_9NOCA</name>
<sequence length="473" mass="50592">MTSIHAFRDDALAEHDAVALAELVRNGSVSPQELATAAIERARAVDPQLHAVACASYDAPHYHSSSDTALYGVPTFVKDNTDVAGLPTNHGSEAFRARPAAKNGAYADQYLGTGMTLLGKSRLPEFGFNATTEFMTGPPTRNPWDLDRSIGASSGGSAALVAAGVVPIAHANDGGGSIRIPAACGGLVGLKPSRGRHIDGEQARHVPINMISEGVLTRTVRDTAAFVAATENVWRNPKLAPIGEVRGPARRRLRVGLLMHSVTGADVDPPTRAAVEHTATLLEKAGHIVEPIALPVTAQFAVDFVQYWALLADLAVSTGKLILDRSFDASATDGLTRGLRAHHRRNLHRTPAALRRLRRVPATYARMFARLEVVVSPVLSHTTPPLGHIAPTVPFPELIDRLTRYVSYTPLNNIAGTPAISLPMGRTTEGLPVGVQLSAAHGDERTLIELAYLLEAEQPFPRIRDQVRNSAPR</sequence>
<dbReference type="Pfam" id="PF01425">
    <property type="entry name" value="Amidase"/>
    <property type="match status" value="1"/>
</dbReference>
<dbReference type="EC" id="3.5.1.4" evidence="3"/>
<proteinExistence type="inferred from homology"/>
<keyword evidence="6" id="KW-1185">Reference proteome</keyword>
<dbReference type="AlphaFoldDB" id="A0A7X6RJ71"/>
<evidence type="ECO:0000313" key="5">
    <source>
        <dbReference type="EMBL" id="NKY87890.1"/>
    </source>
</evidence>
<dbReference type="RefSeq" id="WP_040724535.1">
    <property type="nucleotide sequence ID" value="NZ_CAWPHS010000015.1"/>
</dbReference>
<evidence type="ECO:0000313" key="6">
    <source>
        <dbReference type="Proteomes" id="UP000523447"/>
    </source>
</evidence>
<organism evidence="5 6">
    <name type="scientific">Nocardia veterana</name>
    <dbReference type="NCBI Taxonomy" id="132249"/>
    <lineage>
        <taxon>Bacteria</taxon>
        <taxon>Bacillati</taxon>
        <taxon>Actinomycetota</taxon>
        <taxon>Actinomycetes</taxon>
        <taxon>Mycobacteriales</taxon>
        <taxon>Nocardiaceae</taxon>
        <taxon>Nocardia</taxon>
    </lineage>
</organism>
<protein>
    <recommendedName>
        <fullName evidence="3">amidase</fullName>
        <ecNumber evidence="3">3.5.1.4</ecNumber>
    </recommendedName>
</protein>
<comment type="catalytic activity">
    <reaction evidence="1">
        <text>a monocarboxylic acid amide + H2O = a monocarboxylate + NH4(+)</text>
        <dbReference type="Rhea" id="RHEA:12020"/>
        <dbReference type="ChEBI" id="CHEBI:15377"/>
        <dbReference type="ChEBI" id="CHEBI:28938"/>
        <dbReference type="ChEBI" id="CHEBI:35757"/>
        <dbReference type="ChEBI" id="CHEBI:83628"/>
        <dbReference type="EC" id="3.5.1.4"/>
    </reaction>
</comment>
<dbReference type="InterPro" id="IPR023631">
    <property type="entry name" value="Amidase_dom"/>
</dbReference>
<comment type="caution">
    <text evidence="5">The sequence shown here is derived from an EMBL/GenBank/DDBJ whole genome shotgun (WGS) entry which is preliminary data.</text>
</comment>
<comment type="similarity">
    <text evidence="2">Belongs to the amidase family.</text>
</comment>
<dbReference type="InterPro" id="IPR036928">
    <property type="entry name" value="AS_sf"/>
</dbReference>
<dbReference type="InterPro" id="IPR000120">
    <property type="entry name" value="Amidase"/>
</dbReference>
<gene>
    <name evidence="5" type="ORF">HGA07_19925</name>
</gene>
<accession>A0A7X6RJ71</accession>
<dbReference type="EMBL" id="JAAXPE010000022">
    <property type="protein sequence ID" value="NKY87890.1"/>
    <property type="molecule type" value="Genomic_DNA"/>
</dbReference>
<dbReference type="PROSITE" id="PS00571">
    <property type="entry name" value="AMIDASES"/>
    <property type="match status" value="1"/>
</dbReference>
<dbReference type="PANTHER" id="PTHR11895">
    <property type="entry name" value="TRANSAMIDASE"/>
    <property type="match status" value="1"/>
</dbReference>
<dbReference type="GO" id="GO:0004040">
    <property type="term" value="F:amidase activity"/>
    <property type="evidence" value="ECO:0007669"/>
    <property type="project" value="UniProtKB-EC"/>
</dbReference>
<dbReference type="InterPro" id="IPR020556">
    <property type="entry name" value="Amidase_CS"/>
</dbReference>
<evidence type="ECO:0000259" key="4">
    <source>
        <dbReference type="Pfam" id="PF01425"/>
    </source>
</evidence>
<dbReference type="NCBIfam" id="NF005899">
    <property type="entry name" value="PRK07869.1"/>
    <property type="match status" value="1"/>
</dbReference>
<evidence type="ECO:0000256" key="1">
    <source>
        <dbReference type="ARBA" id="ARBA00001311"/>
    </source>
</evidence>
<dbReference type="SUPFAM" id="SSF75304">
    <property type="entry name" value="Amidase signature (AS) enzymes"/>
    <property type="match status" value="1"/>
</dbReference>
<dbReference type="Gene3D" id="3.90.1300.10">
    <property type="entry name" value="Amidase signature (AS) domain"/>
    <property type="match status" value="1"/>
</dbReference>
<reference evidence="5 6" key="1">
    <citation type="submission" date="2020-04" db="EMBL/GenBank/DDBJ databases">
        <title>MicrobeNet Type strains.</title>
        <authorList>
            <person name="Nicholson A.C."/>
        </authorList>
    </citation>
    <scope>NUCLEOTIDE SEQUENCE [LARGE SCALE GENOMIC DNA]</scope>
    <source>
        <strain evidence="5 6">DSM 44445</strain>
    </source>
</reference>
<dbReference type="Proteomes" id="UP000523447">
    <property type="component" value="Unassembled WGS sequence"/>
</dbReference>
<evidence type="ECO:0000256" key="3">
    <source>
        <dbReference type="ARBA" id="ARBA00012922"/>
    </source>
</evidence>
<keyword evidence="5" id="KW-0378">Hydrolase</keyword>